<accession>A0ACA9LY52</accession>
<organism evidence="1 2">
    <name type="scientific">Acaulospora colombiana</name>
    <dbReference type="NCBI Taxonomy" id="27376"/>
    <lineage>
        <taxon>Eukaryota</taxon>
        <taxon>Fungi</taxon>
        <taxon>Fungi incertae sedis</taxon>
        <taxon>Mucoromycota</taxon>
        <taxon>Glomeromycotina</taxon>
        <taxon>Glomeromycetes</taxon>
        <taxon>Diversisporales</taxon>
        <taxon>Acaulosporaceae</taxon>
        <taxon>Acaulospora</taxon>
    </lineage>
</organism>
<comment type="caution">
    <text evidence="1">The sequence shown here is derived from an EMBL/GenBank/DDBJ whole genome shotgun (WGS) entry which is preliminary data.</text>
</comment>
<evidence type="ECO:0000313" key="1">
    <source>
        <dbReference type="EMBL" id="CAG8554230.1"/>
    </source>
</evidence>
<protein>
    <submittedName>
        <fullName evidence="1">3495_t:CDS:1</fullName>
    </submittedName>
</protein>
<reference evidence="1" key="1">
    <citation type="submission" date="2021-06" db="EMBL/GenBank/DDBJ databases">
        <authorList>
            <person name="Kallberg Y."/>
            <person name="Tangrot J."/>
            <person name="Rosling A."/>
        </authorList>
    </citation>
    <scope>NUCLEOTIDE SEQUENCE</scope>
    <source>
        <strain evidence="1">CL356</strain>
    </source>
</reference>
<evidence type="ECO:0000313" key="2">
    <source>
        <dbReference type="Proteomes" id="UP000789525"/>
    </source>
</evidence>
<sequence length="433" mass="50128">MGGKGQVDEKFFEEFWRKEIGYTWTKISDISETIYVLIDSIQTIYGNNALYFWSKLKALMSSECYKDIHILLLGTYDPTLAYEATPLKFSDNDTLSLKILLLTRREFKSLVDKYVQIRVLRGSSMFNIPEAIEDAIFRLTNGHPGLCRFILDSLHTRFKDGASTVEMMRYIASPSLGNNITSGSRAFYWIDKWNPTPEEAEFIRNKLLINRVGSSFPVNYESDAIAKSFVRIGLFAMDSGKIQFTAPIMRIVLSYHLFTSSGLKSYTTNFDEFLLRAIERMRPSRLYRSLGRGRSESDSRLFERSWQMEWYHSATSVVPADTLISADVGPVFGSAGFLDFYINGEVCWGIELTREGERLKEHAERFEEDGEYAEIPLKKWAIIDFRHHTKQVRELRPNFWYVLYADNYEQVIIKRQGHEDKLLTLQGDNITFG</sequence>
<name>A0ACA9LY52_9GLOM</name>
<keyword evidence="2" id="KW-1185">Reference proteome</keyword>
<dbReference type="Proteomes" id="UP000789525">
    <property type="component" value="Unassembled WGS sequence"/>
</dbReference>
<proteinExistence type="predicted"/>
<gene>
    <name evidence="1" type="ORF">ACOLOM_LOCUS4977</name>
</gene>
<dbReference type="EMBL" id="CAJVPT010008651">
    <property type="protein sequence ID" value="CAG8554230.1"/>
    <property type="molecule type" value="Genomic_DNA"/>
</dbReference>